<protein>
    <submittedName>
        <fullName evidence="2">Uncharacterized protein</fullName>
    </submittedName>
</protein>
<gene>
    <name evidence="2" type="ORF">Pmani_031199</name>
</gene>
<comment type="caution">
    <text evidence="2">The sequence shown here is derived from an EMBL/GenBank/DDBJ whole genome shotgun (WGS) entry which is preliminary data.</text>
</comment>
<feature type="region of interest" description="Disordered" evidence="1">
    <location>
        <begin position="1"/>
        <end position="85"/>
    </location>
</feature>
<evidence type="ECO:0000313" key="3">
    <source>
        <dbReference type="Proteomes" id="UP001292094"/>
    </source>
</evidence>
<feature type="compositionally biased region" description="Gly residues" evidence="1">
    <location>
        <begin position="1"/>
        <end position="11"/>
    </location>
</feature>
<sequence>MAGQWGSGAAGRRGSRVGQRDRVPGRQGSRTAGQGRAAGRGSVTARRQRGGATGRGGEAAGQWGSRVAGQRGSGAVGQWGSGAVG</sequence>
<accession>A0AAE1TS81</accession>
<feature type="compositionally biased region" description="Gly residues" evidence="1">
    <location>
        <begin position="71"/>
        <end position="85"/>
    </location>
</feature>
<dbReference type="EMBL" id="JAWZYT010003894">
    <property type="protein sequence ID" value="KAK4296298.1"/>
    <property type="molecule type" value="Genomic_DNA"/>
</dbReference>
<organism evidence="2 3">
    <name type="scientific">Petrolisthes manimaculis</name>
    <dbReference type="NCBI Taxonomy" id="1843537"/>
    <lineage>
        <taxon>Eukaryota</taxon>
        <taxon>Metazoa</taxon>
        <taxon>Ecdysozoa</taxon>
        <taxon>Arthropoda</taxon>
        <taxon>Crustacea</taxon>
        <taxon>Multicrustacea</taxon>
        <taxon>Malacostraca</taxon>
        <taxon>Eumalacostraca</taxon>
        <taxon>Eucarida</taxon>
        <taxon>Decapoda</taxon>
        <taxon>Pleocyemata</taxon>
        <taxon>Anomura</taxon>
        <taxon>Galatheoidea</taxon>
        <taxon>Porcellanidae</taxon>
        <taxon>Petrolisthes</taxon>
    </lineage>
</organism>
<evidence type="ECO:0000256" key="1">
    <source>
        <dbReference type="SAM" id="MobiDB-lite"/>
    </source>
</evidence>
<dbReference type="AlphaFoldDB" id="A0AAE1TS81"/>
<evidence type="ECO:0000313" key="2">
    <source>
        <dbReference type="EMBL" id="KAK4296298.1"/>
    </source>
</evidence>
<keyword evidence="3" id="KW-1185">Reference proteome</keyword>
<reference evidence="2" key="1">
    <citation type="submission" date="2023-11" db="EMBL/GenBank/DDBJ databases">
        <title>Genome assemblies of two species of porcelain crab, Petrolisthes cinctipes and Petrolisthes manimaculis (Anomura: Porcellanidae).</title>
        <authorList>
            <person name="Angst P."/>
        </authorList>
    </citation>
    <scope>NUCLEOTIDE SEQUENCE</scope>
    <source>
        <strain evidence="2">PB745_02</strain>
        <tissue evidence="2">Gill</tissue>
    </source>
</reference>
<name>A0AAE1TS81_9EUCA</name>
<feature type="compositionally biased region" description="Low complexity" evidence="1">
    <location>
        <begin position="25"/>
        <end position="45"/>
    </location>
</feature>
<dbReference type="Proteomes" id="UP001292094">
    <property type="component" value="Unassembled WGS sequence"/>
</dbReference>
<proteinExistence type="predicted"/>